<dbReference type="CDD" id="cd00038">
    <property type="entry name" value="CAP_ED"/>
    <property type="match status" value="1"/>
</dbReference>
<keyword evidence="5" id="KW-0633">Potassium transport</keyword>
<dbReference type="Gene3D" id="1.20.120.540">
    <property type="entry name" value="Voltage-gated potassium channels"/>
    <property type="match status" value="1"/>
</dbReference>
<keyword evidence="8" id="KW-0547">Nucleotide-binding</keyword>
<evidence type="ECO:0000313" key="22">
    <source>
        <dbReference type="Proteomes" id="UP000037425"/>
    </source>
</evidence>
<dbReference type="RefSeq" id="WP_053252903.1">
    <property type="nucleotide sequence ID" value="NZ_LGAP01000043.1"/>
</dbReference>
<dbReference type="PRINTS" id="PR00169">
    <property type="entry name" value="KCHANNEL"/>
</dbReference>
<feature type="domain" description="Cyclic nucleotide-binding" evidence="20">
    <location>
        <begin position="235"/>
        <end position="348"/>
    </location>
</feature>
<sequence>MSVRPFSKISAPLGGLLAAVGLVAVAALTTPDMTGRTRLNLEVLLALIWAIYVLQLIDTLIAQRARDVRDSLPAVAIDVLAVLVPLAAVLFVGTRDQSLYCAIWLLKPLRGSPFFRLMGRVLSKQARNLIGITSIFGIVLFGAALTAYLIERDVQPDTFGSIPQAMWWAVVTLSTTGYGDKIPQSFAGRVLAGLVMMCGIGIFALWAGVLATGFYEEVRRRDFVRNWQLVAAVPLFQRLGSAALVEIVRALRPRVVPAGAVICRKGETGDQMFFIVEGRVSIATPNPVELGAGSFFGEMALITGEPRSATVSAATEVSLLSLYSEDFQMLSSSNPEIAEIIRKTALERRGATPKA</sequence>
<dbReference type="GO" id="GO:0005267">
    <property type="term" value="F:potassium channel activity"/>
    <property type="evidence" value="ECO:0007669"/>
    <property type="project" value="UniProtKB-KW"/>
</dbReference>
<dbReference type="PROSITE" id="PS00888">
    <property type="entry name" value="CNMP_BINDING_1"/>
    <property type="match status" value="1"/>
</dbReference>
<dbReference type="EMBL" id="LGAP01000043">
    <property type="protein sequence ID" value="KOF13005.1"/>
    <property type="molecule type" value="Genomic_DNA"/>
</dbReference>
<evidence type="ECO:0000256" key="17">
    <source>
        <dbReference type="ARBA" id="ARBA00058429"/>
    </source>
</evidence>
<dbReference type="SUPFAM" id="SSF81324">
    <property type="entry name" value="Voltage-gated potassium channels"/>
    <property type="match status" value="1"/>
</dbReference>
<dbReference type="GO" id="GO:0044877">
    <property type="term" value="F:protein-containing complex binding"/>
    <property type="evidence" value="ECO:0007669"/>
    <property type="project" value="TreeGrafter"/>
</dbReference>
<reference evidence="22" key="1">
    <citation type="submission" date="2015-07" db="EMBL/GenBank/DDBJ databases">
        <title>Whole genome sequence of an Ensifer adhaerens strain isolated from a cave pool in the Wind Cave National Park.</title>
        <authorList>
            <person name="Eng W.W.H."/>
            <person name="Gan H.M."/>
            <person name="Barton H.A."/>
            <person name="Savka M.A."/>
        </authorList>
    </citation>
    <scope>NUCLEOTIDE SEQUENCE [LARGE SCALE GENOMIC DNA]</scope>
    <source>
        <strain evidence="22">SD006</strain>
    </source>
</reference>
<organism evidence="21 22">
    <name type="scientific">Ensifer adhaerens</name>
    <name type="common">Sinorhizobium morelense</name>
    <dbReference type="NCBI Taxonomy" id="106592"/>
    <lineage>
        <taxon>Bacteria</taxon>
        <taxon>Pseudomonadati</taxon>
        <taxon>Pseudomonadota</taxon>
        <taxon>Alphaproteobacteria</taxon>
        <taxon>Hyphomicrobiales</taxon>
        <taxon>Rhizobiaceae</taxon>
        <taxon>Sinorhizobium/Ensifer group</taxon>
        <taxon>Ensifer</taxon>
    </lineage>
</organism>
<evidence type="ECO:0000256" key="8">
    <source>
        <dbReference type="ARBA" id="ARBA00022741"/>
    </source>
</evidence>
<keyword evidence="16" id="KW-0407">Ion channel</keyword>
<dbReference type="FunFam" id="1.10.287.70:FF:000181">
    <property type="entry name" value="Cyclic nucleotide-gated potassium channel mll3241"/>
    <property type="match status" value="1"/>
</dbReference>
<evidence type="ECO:0000256" key="6">
    <source>
        <dbReference type="ARBA" id="ARBA00022566"/>
    </source>
</evidence>
<dbReference type="Pfam" id="PF00027">
    <property type="entry name" value="cNMP_binding"/>
    <property type="match status" value="1"/>
</dbReference>
<evidence type="ECO:0000256" key="16">
    <source>
        <dbReference type="ARBA" id="ARBA00023303"/>
    </source>
</evidence>
<keyword evidence="10" id="KW-0630">Potassium</keyword>
<evidence type="ECO:0000256" key="11">
    <source>
        <dbReference type="ARBA" id="ARBA00022989"/>
    </source>
</evidence>
<dbReference type="AlphaFoldDB" id="A0A0L8BEL8"/>
<evidence type="ECO:0000256" key="5">
    <source>
        <dbReference type="ARBA" id="ARBA00022538"/>
    </source>
</evidence>
<comment type="function">
    <text evidence="17">Cyclic nucleotide-regulated potassium channel activated by cAMP.</text>
</comment>
<keyword evidence="7 19" id="KW-0812">Transmembrane</keyword>
<proteinExistence type="inferred from homology"/>
<keyword evidence="3" id="KW-0813">Transport</keyword>
<keyword evidence="6" id="KW-0116">cAMP-binding</keyword>
<dbReference type="PROSITE" id="PS00889">
    <property type="entry name" value="CNMP_BINDING_2"/>
    <property type="match status" value="1"/>
</dbReference>
<comment type="similarity">
    <text evidence="18">Belongs to the potassium channel family.</text>
</comment>
<name>A0A0L8BEL8_ENSAD</name>
<evidence type="ECO:0000256" key="7">
    <source>
        <dbReference type="ARBA" id="ARBA00022692"/>
    </source>
</evidence>
<dbReference type="SUPFAM" id="SSF51206">
    <property type="entry name" value="cAMP-binding domain-like"/>
    <property type="match status" value="1"/>
</dbReference>
<dbReference type="PATRIC" id="fig|106592.7.peg.5930"/>
<comment type="subunit">
    <text evidence="2">Homotetramer.</text>
</comment>
<dbReference type="PANTHER" id="PTHR45638:SF11">
    <property type="entry name" value="CYCLIC NUCLEOTIDE-GATED CATION CHANNEL SUBUNIT A"/>
    <property type="match status" value="1"/>
</dbReference>
<feature type="transmembrane region" description="Helical" evidence="19">
    <location>
        <begin position="74"/>
        <end position="91"/>
    </location>
</feature>
<dbReference type="Gene3D" id="1.10.287.70">
    <property type="match status" value="1"/>
</dbReference>
<feature type="transmembrane region" description="Helical" evidence="19">
    <location>
        <begin position="43"/>
        <end position="62"/>
    </location>
</feature>
<dbReference type="InterPro" id="IPR014710">
    <property type="entry name" value="RmlC-like_jellyroll"/>
</dbReference>
<evidence type="ECO:0000256" key="14">
    <source>
        <dbReference type="ARBA" id="ARBA00023149"/>
    </source>
</evidence>
<keyword evidence="14" id="KW-0114">cAMP</keyword>
<evidence type="ECO:0000256" key="12">
    <source>
        <dbReference type="ARBA" id="ARBA00023065"/>
    </source>
</evidence>
<evidence type="ECO:0000256" key="19">
    <source>
        <dbReference type="SAM" id="Phobius"/>
    </source>
</evidence>
<evidence type="ECO:0000256" key="3">
    <source>
        <dbReference type="ARBA" id="ARBA00022448"/>
    </source>
</evidence>
<dbReference type="InterPro" id="IPR000595">
    <property type="entry name" value="cNMP-bd_dom"/>
</dbReference>
<evidence type="ECO:0000313" key="21">
    <source>
        <dbReference type="EMBL" id="KOF13005.1"/>
    </source>
</evidence>
<dbReference type="Gene3D" id="1.20.5.110">
    <property type="match status" value="1"/>
</dbReference>
<evidence type="ECO:0000256" key="10">
    <source>
        <dbReference type="ARBA" id="ARBA00022958"/>
    </source>
</evidence>
<keyword evidence="4" id="KW-1003">Cell membrane</keyword>
<evidence type="ECO:0000256" key="15">
    <source>
        <dbReference type="ARBA" id="ARBA00023286"/>
    </source>
</evidence>
<dbReference type="Pfam" id="PF00520">
    <property type="entry name" value="Ion_trans"/>
    <property type="match status" value="1"/>
</dbReference>
<evidence type="ECO:0000259" key="20">
    <source>
        <dbReference type="PROSITE" id="PS50042"/>
    </source>
</evidence>
<keyword evidence="11 19" id="KW-1133">Transmembrane helix</keyword>
<dbReference type="SMART" id="SM00100">
    <property type="entry name" value="cNMP"/>
    <property type="match status" value="1"/>
</dbReference>
<keyword evidence="9" id="KW-0631">Potassium channel</keyword>
<comment type="subcellular location">
    <subcellularLocation>
        <location evidence="1">Cell membrane</location>
        <topology evidence="1">Multi-pass membrane protein</topology>
    </subcellularLocation>
</comment>
<dbReference type="PANTHER" id="PTHR45638">
    <property type="entry name" value="CYCLIC NUCLEOTIDE-GATED CATION CHANNEL SUBUNIT A"/>
    <property type="match status" value="1"/>
</dbReference>
<evidence type="ECO:0000256" key="1">
    <source>
        <dbReference type="ARBA" id="ARBA00004651"/>
    </source>
</evidence>
<dbReference type="InterPro" id="IPR018490">
    <property type="entry name" value="cNMP-bd_dom_sf"/>
</dbReference>
<keyword evidence="15" id="KW-1071">Ligand-gated ion channel</keyword>
<dbReference type="InterPro" id="IPR027378">
    <property type="entry name" value="Nucleotide_channel_N"/>
</dbReference>
<dbReference type="OrthoDB" id="9799090at2"/>
<evidence type="ECO:0000256" key="13">
    <source>
        <dbReference type="ARBA" id="ARBA00023136"/>
    </source>
</evidence>
<keyword evidence="12" id="KW-0406">Ion transport</keyword>
<dbReference type="Gene3D" id="2.60.120.10">
    <property type="entry name" value="Jelly Rolls"/>
    <property type="match status" value="1"/>
</dbReference>
<dbReference type="Proteomes" id="UP000037425">
    <property type="component" value="Unassembled WGS sequence"/>
</dbReference>
<evidence type="ECO:0000256" key="4">
    <source>
        <dbReference type="ARBA" id="ARBA00022475"/>
    </source>
</evidence>
<dbReference type="InterPro" id="IPR050866">
    <property type="entry name" value="CNG_cation_channel"/>
</dbReference>
<dbReference type="GO" id="GO:0030552">
    <property type="term" value="F:cAMP binding"/>
    <property type="evidence" value="ECO:0007669"/>
    <property type="project" value="UniProtKB-KW"/>
</dbReference>
<dbReference type="InterPro" id="IPR018488">
    <property type="entry name" value="cNMP-bd_CS"/>
</dbReference>
<dbReference type="PROSITE" id="PS50042">
    <property type="entry name" value="CNMP_BINDING_3"/>
    <property type="match status" value="1"/>
</dbReference>
<evidence type="ECO:0000256" key="2">
    <source>
        <dbReference type="ARBA" id="ARBA00011881"/>
    </source>
</evidence>
<gene>
    <name evidence="21" type="ORF">AC244_32310</name>
</gene>
<evidence type="ECO:0000256" key="18">
    <source>
        <dbReference type="ARBA" id="ARBA00060926"/>
    </source>
</evidence>
<dbReference type="InterPro" id="IPR005821">
    <property type="entry name" value="Ion_trans_dom"/>
</dbReference>
<protein>
    <submittedName>
        <fullName evidence="21">Cation tolerance protein CutA</fullName>
    </submittedName>
</protein>
<evidence type="ECO:0000256" key="9">
    <source>
        <dbReference type="ARBA" id="ARBA00022826"/>
    </source>
</evidence>
<keyword evidence="13 19" id="KW-0472">Membrane</keyword>
<dbReference type="GO" id="GO:0005886">
    <property type="term" value="C:plasma membrane"/>
    <property type="evidence" value="ECO:0007669"/>
    <property type="project" value="UniProtKB-SubCell"/>
</dbReference>
<dbReference type="GO" id="GO:0005221">
    <property type="term" value="F:intracellularly cyclic nucleotide-activated monoatomic cation channel activity"/>
    <property type="evidence" value="ECO:0007669"/>
    <property type="project" value="InterPro"/>
</dbReference>
<accession>A0A0L8BEL8</accession>
<feature type="transmembrane region" description="Helical" evidence="19">
    <location>
        <begin position="191"/>
        <end position="215"/>
    </location>
</feature>
<feature type="transmembrane region" description="Helical" evidence="19">
    <location>
        <begin position="129"/>
        <end position="150"/>
    </location>
</feature>
<comment type="caution">
    <text evidence="21">The sequence shown here is derived from an EMBL/GenBank/DDBJ whole genome shotgun (WGS) entry which is preliminary data.</text>
</comment>